<dbReference type="InterPro" id="IPR015422">
    <property type="entry name" value="PyrdxlP-dep_Trfase_small"/>
</dbReference>
<dbReference type="RefSeq" id="WP_156999217.1">
    <property type="nucleotide sequence ID" value="NZ_JAMZDY010000001.1"/>
</dbReference>
<comment type="caution">
    <text evidence="4">The sequence shown here is derived from an EMBL/GenBank/DDBJ whole genome shotgun (WGS) entry which is preliminary data.</text>
</comment>
<keyword evidence="5" id="KW-1185">Reference proteome</keyword>
<dbReference type="Pfam" id="PF01636">
    <property type="entry name" value="APH"/>
    <property type="match status" value="1"/>
</dbReference>
<evidence type="ECO:0000313" key="5">
    <source>
        <dbReference type="Proteomes" id="UP001139722"/>
    </source>
</evidence>
<dbReference type="InterPro" id="IPR011009">
    <property type="entry name" value="Kinase-like_dom_sf"/>
</dbReference>
<dbReference type="PANTHER" id="PTHR45688:SF13">
    <property type="entry name" value="ALANINE--GLYOXYLATE AMINOTRANSFERASE 2-LIKE"/>
    <property type="match status" value="1"/>
</dbReference>
<dbReference type="Gene3D" id="3.90.1150.10">
    <property type="entry name" value="Aspartate Aminotransferase, domain 1"/>
    <property type="match status" value="1"/>
</dbReference>
<dbReference type="CDD" id="cd00610">
    <property type="entry name" value="OAT_like"/>
    <property type="match status" value="1"/>
</dbReference>
<dbReference type="Proteomes" id="UP001139722">
    <property type="component" value="Unassembled WGS sequence"/>
</dbReference>
<proteinExistence type="inferred from homology"/>
<reference evidence="4" key="1">
    <citation type="submission" date="2022-06" db="EMBL/GenBank/DDBJ databases">
        <title>Sequencing the genomes of 1000 actinobacteria strains.</title>
        <authorList>
            <person name="Klenk H.-P."/>
        </authorList>
    </citation>
    <scope>NUCLEOTIDE SEQUENCE</scope>
    <source>
        <strain evidence="4">DSM 22016</strain>
    </source>
</reference>
<dbReference type="OrthoDB" id="9801834at2"/>
<dbReference type="Pfam" id="PF00202">
    <property type="entry name" value="Aminotran_3"/>
    <property type="match status" value="1"/>
</dbReference>
<dbReference type="AlphaFoldDB" id="A0A9X2KC39"/>
<gene>
    <name evidence="4" type="ORF">BJ978_001501</name>
</gene>
<protein>
    <submittedName>
        <fullName evidence="4">4-aminobutyrate aminotransferase-like enzyme/Ser/Thr protein kinase RdoA (MazF antagonist)</fullName>
    </submittedName>
</protein>
<dbReference type="Gene3D" id="3.40.640.10">
    <property type="entry name" value="Type I PLP-dependent aspartate aminotransferase-like (Major domain)"/>
    <property type="match status" value="1"/>
</dbReference>
<evidence type="ECO:0000256" key="1">
    <source>
        <dbReference type="ARBA" id="ARBA00008954"/>
    </source>
</evidence>
<dbReference type="SUPFAM" id="SSF53383">
    <property type="entry name" value="PLP-dependent transferases"/>
    <property type="match status" value="1"/>
</dbReference>
<evidence type="ECO:0000259" key="3">
    <source>
        <dbReference type="Pfam" id="PF01636"/>
    </source>
</evidence>
<dbReference type="NCBIfam" id="NF004800">
    <property type="entry name" value="PRK06149.1"/>
    <property type="match status" value="1"/>
</dbReference>
<dbReference type="GO" id="GO:0016301">
    <property type="term" value="F:kinase activity"/>
    <property type="evidence" value="ECO:0007669"/>
    <property type="project" value="UniProtKB-KW"/>
</dbReference>
<dbReference type="InterPro" id="IPR015421">
    <property type="entry name" value="PyrdxlP-dep_Trfase_major"/>
</dbReference>
<organism evidence="4 5">
    <name type="scientific">Agromyces terreus</name>
    <dbReference type="NCBI Taxonomy" id="424795"/>
    <lineage>
        <taxon>Bacteria</taxon>
        <taxon>Bacillati</taxon>
        <taxon>Actinomycetota</taxon>
        <taxon>Actinomycetes</taxon>
        <taxon>Micrococcales</taxon>
        <taxon>Microbacteriaceae</taxon>
        <taxon>Agromyces</taxon>
    </lineage>
</organism>
<dbReference type="EMBL" id="JAMZDY010000001">
    <property type="protein sequence ID" value="MCP2370825.1"/>
    <property type="molecule type" value="Genomic_DNA"/>
</dbReference>
<accession>A0A9X2KC39</accession>
<dbReference type="Gene3D" id="3.90.1200.10">
    <property type="match status" value="1"/>
</dbReference>
<keyword evidence="4" id="KW-0808">Transferase</keyword>
<sequence length="1049" mass="108383">MTDAIESGAGVAGFDFFSAGELPAPNLSAPEVAAILLDEWGLDVELRPLGSQQDQNFLALARGGSAGDAAGEAAGEAAGGAGDGGGDRAGAPVGVVKITNPAFTATELAAQDAAAGRIARHAPELRVATTTTDAAGRPRSVIADTSDGLRSIRVISYLDGGTLTGGAHLPPRIVERMGEVAALTSLALADFEHAGLDRVLQWDPRFADRVVELLAPHHPDADRRRQVTDAATAAWATLAALASDLPLQAVHLDLTDDNVVRAADGDGLPDGLIDFGDVTRSWAVAELAITISSVLHHAGAEPVSVLPAIRAFHARRPLAPAEVAAIWPLVVVRGAVLVVSGEHQVQLDAGENAYAADGLEREWRIFAQAASIPSEVMTGTIAAALGMDPAGMPGAPRAAGADAPLDRLVLGLEPSEAARLDVSAMSPDVDAGAWLDGDDLEERLARAALARAAAAVLPRGVPRLTQSRPHAEISAATVPTGVDVWFRSATALTSPGDGVVTTSGTGLVAVALHGGLRLDLDATRTVEPHRALTNTPASGTKLAAGSSLGTAAAGVRLRIRLQPADAPPAPHAVRPELAAGWLALTADTSPLLGLAASAPGIADAAGASVAVAAATAGAPAASDASALLDRRDATLARVQEHYYAEPPRIERGWREHLVDVDGRVYLDMVNNVTPLGHGHVGVADAVEAQLRRLNTNSRFHYGAVVEYAERLAALAPDGLDTVFLVNSGSEATDLAIRIALAATGHRDVVAVRESYHGWTYASDAVSTSIADNPDALATRPDWVHTVDAPNPFRGRHRGADAARYAPEAAAVIAGLAAEGRPPAAFIAETFFGNAGGIPLPDGYLAGVYTAVRAAGGLAIADEVQAGFGRLGSWFWGFEQQRVVPDVIAVAKAAGNGYPLGAVITTRAVAEAFGNQGAFFSSTGGSPASSAAGLAVLDAFRDEHLQRNALDVGTRLKGRLEELATRHPLIGAVHGLGLYLGVEFVRDRETLEPATDETAAICERLLGLGVIMQPTGDHRNVLKTKPPLCLTEESADFFVAMLDRVLVEGW</sequence>
<dbReference type="InterPro" id="IPR005814">
    <property type="entry name" value="Aminotrans_3"/>
</dbReference>
<dbReference type="InterPro" id="IPR002575">
    <property type="entry name" value="Aminoglycoside_PTrfase"/>
</dbReference>
<dbReference type="PANTHER" id="PTHR45688">
    <property type="match status" value="1"/>
</dbReference>
<dbReference type="SUPFAM" id="SSF56112">
    <property type="entry name" value="Protein kinase-like (PK-like)"/>
    <property type="match status" value="1"/>
</dbReference>
<keyword evidence="4" id="KW-0418">Kinase</keyword>
<evidence type="ECO:0000256" key="2">
    <source>
        <dbReference type="ARBA" id="ARBA00022898"/>
    </source>
</evidence>
<feature type="domain" description="Aminoglycoside phosphotransferase" evidence="3">
    <location>
        <begin position="95"/>
        <end position="300"/>
    </location>
</feature>
<keyword evidence="2" id="KW-0663">Pyridoxal phosphate</keyword>
<evidence type="ECO:0000313" key="4">
    <source>
        <dbReference type="EMBL" id="MCP2370825.1"/>
    </source>
</evidence>
<comment type="similarity">
    <text evidence="1">Belongs to the class-III pyridoxal-phosphate-dependent aminotransferase family.</text>
</comment>
<name>A0A9X2KC39_9MICO</name>
<dbReference type="GO" id="GO:0030170">
    <property type="term" value="F:pyridoxal phosphate binding"/>
    <property type="evidence" value="ECO:0007669"/>
    <property type="project" value="InterPro"/>
</dbReference>
<dbReference type="GO" id="GO:0008483">
    <property type="term" value="F:transaminase activity"/>
    <property type="evidence" value="ECO:0007669"/>
    <property type="project" value="UniProtKB-KW"/>
</dbReference>
<keyword evidence="4" id="KW-0032">Aminotransferase</keyword>
<dbReference type="InterPro" id="IPR015424">
    <property type="entry name" value="PyrdxlP-dep_Trfase"/>
</dbReference>